<keyword evidence="2" id="KW-0472">Membrane</keyword>
<accession>A0A6A6SIS3</accession>
<name>A0A6A6SIS3_9PLEO</name>
<dbReference type="Proteomes" id="UP000799324">
    <property type="component" value="Unassembled WGS sequence"/>
</dbReference>
<evidence type="ECO:0000256" key="1">
    <source>
        <dbReference type="SAM" id="MobiDB-lite"/>
    </source>
</evidence>
<proteinExistence type="predicted"/>
<keyword evidence="2" id="KW-0812">Transmembrane</keyword>
<feature type="region of interest" description="Disordered" evidence="1">
    <location>
        <begin position="210"/>
        <end position="231"/>
    </location>
</feature>
<evidence type="ECO:0000256" key="2">
    <source>
        <dbReference type="SAM" id="Phobius"/>
    </source>
</evidence>
<keyword evidence="4" id="KW-1185">Reference proteome</keyword>
<keyword evidence="2" id="KW-1133">Transmembrane helix</keyword>
<dbReference type="EMBL" id="MU004591">
    <property type="protein sequence ID" value="KAF2647696.1"/>
    <property type="molecule type" value="Genomic_DNA"/>
</dbReference>
<evidence type="ECO:0000313" key="3">
    <source>
        <dbReference type="EMBL" id="KAF2647696.1"/>
    </source>
</evidence>
<protein>
    <submittedName>
        <fullName evidence="3">Uncharacterized protein</fullName>
    </submittedName>
</protein>
<dbReference type="AlphaFoldDB" id="A0A6A6SIS3"/>
<organism evidence="3 4">
    <name type="scientific">Lophiostoma macrostomum CBS 122681</name>
    <dbReference type="NCBI Taxonomy" id="1314788"/>
    <lineage>
        <taxon>Eukaryota</taxon>
        <taxon>Fungi</taxon>
        <taxon>Dikarya</taxon>
        <taxon>Ascomycota</taxon>
        <taxon>Pezizomycotina</taxon>
        <taxon>Dothideomycetes</taxon>
        <taxon>Pleosporomycetidae</taxon>
        <taxon>Pleosporales</taxon>
        <taxon>Lophiostomataceae</taxon>
        <taxon>Lophiostoma</taxon>
    </lineage>
</organism>
<gene>
    <name evidence="3" type="ORF">K491DRAFT_292064</name>
</gene>
<evidence type="ECO:0000313" key="4">
    <source>
        <dbReference type="Proteomes" id="UP000799324"/>
    </source>
</evidence>
<feature type="transmembrane region" description="Helical" evidence="2">
    <location>
        <begin position="252"/>
        <end position="272"/>
    </location>
</feature>
<sequence>MANSSQGLSLLIALSLHDCFCRIHDSLTKGLLLTIMLLAHAAPLVDVGISWPRENKLYYDLESILPICCGHRRSSRRSRHTQNSDVPGRSFVTSAGQANYRKAHPAEAPRPPTSHWLISAKIVSLPRTSTPSLVRLVIPTQLSKPVTLLLSVFQLFFQYLSACQTWPFSHPPTSSSSHDVQTSILLFLHLHPSPLRPRSLHSSVSRPIGFGSTEHPPPITADESPPRYSEHDPYGTRWRRFRVKTRIRSKRATVLVLEVLIVVKHIVLIISGCYCLNVCLKSLLRRPHRSTVVQ</sequence>
<reference evidence="3" key="1">
    <citation type="journal article" date="2020" name="Stud. Mycol.">
        <title>101 Dothideomycetes genomes: a test case for predicting lifestyles and emergence of pathogens.</title>
        <authorList>
            <person name="Haridas S."/>
            <person name="Albert R."/>
            <person name="Binder M."/>
            <person name="Bloem J."/>
            <person name="Labutti K."/>
            <person name="Salamov A."/>
            <person name="Andreopoulos B."/>
            <person name="Baker S."/>
            <person name="Barry K."/>
            <person name="Bills G."/>
            <person name="Bluhm B."/>
            <person name="Cannon C."/>
            <person name="Castanera R."/>
            <person name="Culley D."/>
            <person name="Daum C."/>
            <person name="Ezra D."/>
            <person name="Gonzalez J."/>
            <person name="Henrissat B."/>
            <person name="Kuo A."/>
            <person name="Liang C."/>
            <person name="Lipzen A."/>
            <person name="Lutzoni F."/>
            <person name="Magnuson J."/>
            <person name="Mondo S."/>
            <person name="Nolan M."/>
            <person name="Ohm R."/>
            <person name="Pangilinan J."/>
            <person name="Park H.-J."/>
            <person name="Ramirez L."/>
            <person name="Alfaro M."/>
            <person name="Sun H."/>
            <person name="Tritt A."/>
            <person name="Yoshinaga Y."/>
            <person name="Zwiers L.-H."/>
            <person name="Turgeon B."/>
            <person name="Goodwin S."/>
            <person name="Spatafora J."/>
            <person name="Crous P."/>
            <person name="Grigoriev I."/>
        </authorList>
    </citation>
    <scope>NUCLEOTIDE SEQUENCE</scope>
    <source>
        <strain evidence="3">CBS 122681</strain>
    </source>
</reference>